<evidence type="ECO:0000313" key="2">
    <source>
        <dbReference type="Proteomes" id="UP001162060"/>
    </source>
</evidence>
<sequence length="37" mass="4108">MWSQKTSRDTAANVFFAAQMTANWGIMVLVDDASTEI</sequence>
<proteinExistence type="predicted"/>
<reference evidence="1" key="1">
    <citation type="submission" date="2024-01" db="EMBL/GenBank/DDBJ databases">
        <authorList>
            <person name="Webb A."/>
        </authorList>
    </citation>
    <scope>NUCLEOTIDE SEQUENCE</scope>
    <source>
        <strain evidence="1">Pm1</strain>
    </source>
</reference>
<evidence type="ECO:0000313" key="1">
    <source>
        <dbReference type="EMBL" id="CAK7943763.1"/>
    </source>
</evidence>
<dbReference type="AlphaFoldDB" id="A0AAV1VDG9"/>
<name>A0AAV1VDG9_9STRA</name>
<accession>A0AAV1VDG9</accession>
<comment type="caution">
    <text evidence="1">The sequence shown here is derived from an EMBL/GenBank/DDBJ whole genome shotgun (WGS) entry which is preliminary data.</text>
</comment>
<organism evidence="1 2">
    <name type="scientific">Peronospora matthiolae</name>
    <dbReference type="NCBI Taxonomy" id="2874970"/>
    <lineage>
        <taxon>Eukaryota</taxon>
        <taxon>Sar</taxon>
        <taxon>Stramenopiles</taxon>
        <taxon>Oomycota</taxon>
        <taxon>Peronosporomycetes</taxon>
        <taxon>Peronosporales</taxon>
        <taxon>Peronosporaceae</taxon>
        <taxon>Peronospora</taxon>
    </lineage>
</organism>
<protein>
    <submittedName>
        <fullName evidence="1">Uncharacterized protein</fullName>
    </submittedName>
</protein>
<dbReference type="Proteomes" id="UP001162060">
    <property type="component" value="Unassembled WGS sequence"/>
</dbReference>
<dbReference type="EMBL" id="CAKLBY020000304">
    <property type="protein sequence ID" value="CAK7943763.1"/>
    <property type="molecule type" value="Genomic_DNA"/>
</dbReference>
<gene>
    <name evidence="1" type="ORF">PM001_LOCUS28913</name>
</gene>